<dbReference type="Gene3D" id="1.10.510.10">
    <property type="entry name" value="Transferase(Phosphotransferase) domain 1"/>
    <property type="match status" value="1"/>
</dbReference>
<dbReference type="Gene3D" id="1.10.10.1010">
    <property type="entry name" value="Intein homing endonuclease, domain IV"/>
    <property type="match status" value="1"/>
</dbReference>
<sequence length="581" mass="68133">MLGETIVMIIALSTAIFIYYTRLCFIKTEKGKKIFMKLKKLIKSYKDSYNTCKCSYACYANHFQRNFENWTSGNSDIDKFIQDTQLSSHNDVSNVLEWISYDRFWDIRDITKGWYRANWIDGNIIDWDNENQNWKRDQYINVILKELCYSEVIQFEFMDKNSKVYGITYEPITKNYMIVLDNKCKECNYICYSRHFQQNFENWTSGNNDIDKFIQGTQLSCHYDASKALEWIPYDRLNKIEYIAKGGFGKVYRAKWIDGNIIDWNDNQNWKRTGPKFVALKSLDNSNNITFEFMNEIALHNKVDDSLFIIRLYGVTQDPETGNYMMVLEYAEDGSLRNYLDTSYNKLNLKSKIKYLYNIVTGLENIHGNEIIHRDLHIGNILKNHEIILITDMGLCKPADYNTSECTKNNIYGVLPYIAPEILRGQSYTRAADIYSFGIIIYEVISGLPPYHDLSHDNNLAMKICLGLRPRFNIEVPQLIVHLIKRCLDANSLNRPTAIEIRDKLWEFLNDTSQNQVYEKMDNNLPISSNKCLANLLYETHPEAIYTSRLLNFNNLPEPKNSDDYYEQNDDIISKKFSGIK</sequence>
<evidence type="ECO:0000256" key="4">
    <source>
        <dbReference type="ARBA" id="ARBA00022840"/>
    </source>
</evidence>
<dbReference type="InterPro" id="IPR011009">
    <property type="entry name" value="Kinase-like_dom_sf"/>
</dbReference>
<keyword evidence="3 7" id="KW-0418">Kinase</keyword>
<name>A0A8H3KYY5_9GLOM</name>
<dbReference type="OrthoDB" id="6718656at2759"/>
<protein>
    <submittedName>
        <fullName evidence="7">Kinase-like domain-containing protein</fullName>
    </submittedName>
</protein>
<evidence type="ECO:0000313" key="7">
    <source>
        <dbReference type="EMBL" id="GES75932.1"/>
    </source>
</evidence>
<dbReference type="InterPro" id="IPR051681">
    <property type="entry name" value="Ser/Thr_Kinases-Pseudokinases"/>
</dbReference>
<evidence type="ECO:0000256" key="3">
    <source>
        <dbReference type="ARBA" id="ARBA00022777"/>
    </source>
</evidence>
<evidence type="ECO:0000256" key="2">
    <source>
        <dbReference type="ARBA" id="ARBA00022741"/>
    </source>
</evidence>
<dbReference type="PROSITE" id="PS50011">
    <property type="entry name" value="PROTEIN_KINASE_DOM"/>
    <property type="match status" value="1"/>
</dbReference>
<gene>
    <name evidence="7" type="ORF">RCL2_000333500</name>
</gene>
<evidence type="ECO:0000256" key="5">
    <source>
        <dbReference type="SAM" id="Phobius"/>
    </source>
</evidence>
<keyword evidence="5" id="KW-1133">Transmembrane helix</keyword>
<dbReference type="Pfam" id="PF07714">
    <property type="entry name" value="PK_Tyr_Ser-Thr"/>
    <property type="match status" value="1"/>
</dbReference>
<reference evidence="7" key="1">
    <citation type="submission" date="2019-10" db="EMBL/GenBank/DDBJ databases">
        <title>Conservation and host-specific expression of non-tandemly repeated heterogenous ribosome RNA gene in arbuscular mycorrhizal fungi.</title>
        <authorList>
            <person name="Maeda T."/>
            <person name="Kobayashi Y."/>
            <person name="Nakagawa T."/>
            <person name="Ezawa T."/>
            <person name="Yamaguchi K."/>
            <person name="Bino T."/>
            <person name="Nishimoto Y."/>
            <person name="Shigenobu S."/>
            <person name="Kawaguchi M."/>
        </authorList>
    </citation>
    <scope>NUCLEOTIDE SEQUENCE</scope>
    <source>
        <strain evidence="7">HR1</strain>
    </source>
</reference>
<feature type="domain" description="Protein kinase" evidence="6">
    <location>
        <begin position="237"/>
        <end position="509"/>
    </location>
</feature>
<accession>A0A8H3KYY5</accession>
<keyword evidence="4" id="KW-0067">ATP-binding</keyword>
<evidence type="ECO:0000256" key="1">
    <source>
        <dbReference type="ARBA" id="ARBA00022679"/>
    </source>
</evidence>
<dbReference type="SUPFAM" id="SSF56112">
    <property type="entry name" value="Protein kinase-like (PK-like)"/>
    <property type="match status" value="1"/>
</dbReference>
<dbReference type="InterPro" id="IPR001245">
    <property type="entry name" value="Ser-Thr/Tyr_kinase_cat_dom"/>
</dbReference>
<keyword evidence="2" id="KW-0547">Nucleotide-binding</keyword>
<dbReference type="PANTHER" id="PTHR44329:SF288">
    <property type="entry name" value="MITOGEN-ACTIVATED PROTEIN KINASE KINASE KINASE 20"/>
    <property type="match status" value="1"/>
</dbReference>
<keyword evidence="5" id="KW-0812">Transmembrane</keyword>
<proteinExistence type="predicted"/>
<evidence type="ECO:0000259" key="6">
    <source>
        <dbReference type="PROSITE" id="PS50011"/>
    </source>
</evidence>
<keyword evidence="1" id="KW-0808">Transferase</keyword>
<keyword evidence="5" id="KW-0472">Membrane</keyword>
<dbReference type="InterPro" id="IPR000719">
    <property type="entry name" value="Prot_kinase_dom"/>
</dbReference>
<dbReference type="AlphaFoldDB" id="A0A8H3KYY5"/>
<organism evidence="7 8">
    <name type="scientific">Rhizophagus clarus</name>
    <dbReference type="NCBI Taxonomy" id="94130"/>
    <lineage>
        <taxon>Eukaryota</taxon>
        <taxon>Fungi</taxon>
        <taxon>Fungi incertae sedis</taxon>
        <taxon>Mucoromycota</taxon>
        <taxon>Glomeromycotina</taxon>
        <taxon>Glomeromycetes</taxon>
        <taxon>Glomerales</taxon>
        <taxon>Glomeraceae</taxon>
        <taxon>Rhizophagus</taxon>
    </lineage>
</organism>
<dbReference type="Proteomes" id="UP000615446">
    <property type="component" value="Unassembled WGS sequence"/>
</dbReference>
<dbReference type="GO" id="GO:0005524">
    <property type="term" value="F:ATP binding"/>
    <property type="evidence" value="ECO:0007669"/>
    <property type="project" value="UniProtKB-KW"/>
</dbReference>
<dbReference type="PANTHER" id="PTHR44329">
    <property type="entry name" value="SERINE/THREONINE-PROTEIN KINASE TNNI3K-RELATED"/>
    <property type="match status" value="1"/>
</dbReference>
<feature type="transmembrane region" description="Helical" evidence="5">
    <location>
        <begin position="6"/>
        <end position="26"/>
    </location>
</feature>
<evidence type="ECO:0000313" key="8">
    <source>
        <dbReference type="Proteomes" id="UP000615446"/>
    </source>
</evidence>
<comment type="caution">
    <text evidence="7">The sequence shown here is derived from an EMBL/GenBank/DDBJ whole genome shotgun (WGS) entry which is preliminary data.</text>
</comment>
<dbReference type="EMBL" id="BLAL01000018">
    <property type="protein sequence ID" value="GES75932.1"/>
    <property type="molecule type" value="Genomic_DNA"/>
</dbReference>
<dbReference type="GO" id="GO:0004674">
    <property type="term" value="F:protein serine/threonine kinase activity"/>
    <property type="evidence" value="ECO:0007669"/>
    <property type="project" value="TreeGrafter"/>
</dbReference>